<feature type="domain" description="SCP" evidence="7">
    <location>
        <begin position="62"/>
        <end position="221"/>
    </location>
</feature>
<name>A0A182FCG5_ANOAL</name>
<dbReference type="CDD" id="cd05380">
    <property type="entry name" value="CAP_euk"/>
    <property type="match status" value="1"/>
</dbReference>
<evidence type="ECO:0000256" key="6">
    <source>
        <dbReference type="ARBA" id="ARBA00068306"/>
    </source>
</evidence>
<organism evidence="8 9">
    <name type="scientific">Anopheles albimanus</name>
    <name type="common">New world malaria mosquito</name>
    <dbReference type="NCBI Taxonomy" id="7167"/>
    <lineage>
        <taxon>Eukaryota</taxon>
        <taxon>Metazoa</taxon>
        <taxon>Ecdysozoa</taxon>
        <taxon>Arthropoda</taxon>
        <taxon>Hexapoda</taxon>
        <taxon>Insecta</taxon>
        <taxon>Pterygota</taxon>
        <taxon>Neoptera</taxon>
        <taxon>Endopterygota</taxon>
        <taxon>Diptera</taxon>
        <taxon>Nematocera</taxon>
        <taxon>Culicoidea</taxon>
        <taxon>Culicidae</taxon>
        <taxon>Anophelinae</taxon>
        <taxon>Anopheles</taxon>
    </lineage>
</organism>
<reference evidence="8 9" key="1">
    <citation type="journal article" date="2017" name="G3 (Bethesda)">
        <title>The Physical Genome Mapping of Anopheles albimanus Corrected Scaffold Misassemblies and Identified Interarm Rearrangements in Genus Anopheles.</title>
        <authorList>
            <person name="Artemov G.N."/>
            <person name="Peery A.N."/>
            <person name="Jiang X."/>
            <person name="Tu Z."/>
            <person name="Stegniy V.N."/>
            <person name="Sharakhova M.V."/>
            <person name="Sharakhov I.V."/>
        </authorList>
    </citation>
    <scope>NUCLEOTIDE SEQUENCE [LARGE SCALE GENOMIC DNA]</scope>
    <source>
        <strain evidence="8 9">ALBI9_A</strain>
    </source>
</reference>
<keyword evidence="9" id="KW-1185">Reference proteome</keyword>
<evidence type="ECO:0000259" key="7">
    <source>
        <dbReference type="SMART" id="SM00198"/>
    </source>
</evidence>
<evidence type="ECO:0000313" key="8">
    <source>
        <dbReference type="EnsemblMetazoa" id="AALB004200-PA"/>
    </source>
</evidence>
<dbReference type="Gene3D" id="3.40.33.10">
    <property type="entry name" value="CAP"/>
    <property type="match status" value="1"/>
</dbReference>
<dbReference type="PANTHER" id="PTHR10334">
    <property type="entry name" value="CYSTEINE-RICH SECRETORY PROTEIN-RELATED"/>
    <property type="match status" value="1"/>
</dbReference>
<comment type="similarity">
    <text evidence="2">Belongs to the CRISP family.</text>
</comment>
<dbReference type="Proteomes" id="UP000069272">
    <property type="component" value="Chromosome 3L"/>
</dbReference>
<dbReference type="PIRSF" id="PIRSF038921">
    <property type="entry name" value="P14a"/>
    <property type="match status" value="1"/>
</dbReference>
<reference evidence="8" key="2">
    <citation type="submission" date="2022-08" db="UniProtKB">
        <authorList>
            <consortium name="EnsemblMetazoa"/>
        </authorList>
    </citation>
    <scope>IDENTIFICATION</scope>
    <source>
        <strain evidence="8">STECLA/ALBI9_A</strain>
    </source>
</reference>
<dbReference type="Pfam" id="PF00188">
    <property type="entry name" value="CAP"/>
    <property type="match status" value="1"/>
</dbReference>
<evidence type="ECO:0000256" key="1">
    <source>
        <dbReference type="ARBA" id="ARBA00004613"/>
    </source>
</evidence>
<proteinExistence type="inferred from homology"/>
<evidence type="ECO:0000256" key="2">
    <source>
        <dbReference type="ARBA" id="ARBA00009923"/>
    </source>
</evidence>
<dbReference type="EnsemblMetazoa" id="AALB004200-RA">
    <property type="protein sequence ID" value="AALB004200-PA"/>
    <property type="gene ID" value="AALB004200"/>
</dbReference>
<dbReference type="InterPro" id="IPR014044">
    <property type="entry name" value="CAP_dom"/>
</dbReference>
<dbReference type="FunFam" id="3.40.33.10:FF:000007">
    <property type="entry name" value="Venom allergen"/>
    <property type="match status" value="1"/>
</dbReference>
<dbReference type="AlphaFoldDB" id="A0A182FCG5"/>
<keyword evidence="4" id="KW-0732">Signal</keyword>
<dbReference type="SMART" id="SM00198">
    <property type="entry name" value="SCP"/>
    <property type="match status" value="1"/>
</dbReference>
<accession>A0A182FCG5</accession>
<evidence type="ECO:0000256" key="3">
    <source>
        <dbReference type="ARBA" id="ARBA00022525"/>
    </source>
</evidence>
<dbReference type="VEuPathDB" id="VectorBase:AALB20_038544"/>
<dbReference type="GO" id="GO:0005576">
    <property type="term" value="C:extracellular region"/>
    <property type="evidence" value="ECO:0007669"/>
    <property type="project" value="UniProtKB-SubCell"/>
</dbReference>
<dbReference type="InterPro" id="IPR001283">
    <property type="entry name" value="CRISP-related"/>
</dbReference>
<evidence type="ECO:0000256" key="5">
    <source>
        <dbReference type="ARBA" id="ARBA00023180"/>
    </source>
</evidence>
<dbReference type="InterPro" id="IPR034763">
    <property type="entry name" value="P14a_insect"/>
</dbReference>
<protein>
    <recommendedName>
        <fullName evidence="6">Venom allergen-1</fullName>
    </recommendedName>
</protein>
<keyword evidence="5" id="KW-0325">Glycoprotein</keyword>
<dbReference type="SUPFAM" id="SSF55797">
    <property type="entry name" value="PR-1-like"/>
    <property type="match status" value="1"/>
</dbReference>
<dbReference type="InterPro" id="IPR035940">
    <property type="entry name" value="CAP_sf"/>
</dbReference>
<dbReference type="VEuPathDB" id="VectorBase:AALB004200"/>
<keyword evidence="3" id="KW-0964">Secreted</keyword>
<comment type="subcellular location">
    <subcellularLocation>
        <location evidence="1">Secreted</location>
    </subcellularLocation>
</comment>
<sequence>MAIRVLAAVVVICGFIGGLYAQEYCNPSYCGTRVNVGCNPPPLTGGPSCANKSPSVVVLNATIQNVILSLHNQLRSQLAIGNLTGFASANRMPTLRWDNVLATQAGHNARSCNFAHDACRNTAVYAWAGQNLAMVSFYGMTKTVQTLVTDMIKGWWDEYKVTQQAYVDKYPRGYTGPAIGHFTQMASDRSSRLGCAMQYWLDNGWKNYYLVCNYGVTNVLDRAVYKKGTAASLCNTGVNPSIPGLCSINENVPALPNDP</sequence>
<evidence type="ECO:0000256" key="4">
    <source>
        <dbReference type="ARBA" id="ARBA00022729"/>
    </source>
</evidence>
<evidence type="ECO:0000313" key="9">
    <source>
        <dbReference type="Proteomes" id="UP000069272"/>
    </source>
</evidence>